<evidence type="ECO:0000313" key="8">
    <source>
        <dbReference type="EMBL" id="WIW69766.1"/>
    </source>
</evidence>
<organism evidence="8 9">
    <name type="scientific">Selenobaculum gibii</name>
    <dbReference type="NCBI Taxonomy" id="3054208"/>
    <lineage>
        <taxon>Bacteria</taxon>
        <taxon>Bacillati</taxon>
        <taxon>Bacillota</taxon>
        <taxon>Negativicutes</taxon>
        <taxon>Selenomonadales</taxon>
        <taxon>Selenomonadaceae</taxon>
        <taxon>Selenobaculum</taxon>
    </lineage>
</organism>
<dbReference type="AlphaFoldDB" id="A0A9Y2ERZ4"/>
<dbReference type="GO" id="GO:0005886">
    <property type="term" value="C:plasma membrane"/>
    <property type="evidence" value="ECO:0007669"/>
    <property type="project" value="TreeGrafter"/>
</dbReference>
<dbReference type="InterPro" id="IPR052165">
    <property type="entry name" value="Membrane_assoc_protease"/>
</dbReference>
<dbReference type="PANTHER" id="PTHR33507:SF3">
    <property type="entry name" value="INNER MEMBRANE PROTEIN YBBJ"/>
    <property type="match status" value="1"/>
</dbReference>
<sequence>MQTEFMALPVIKILLMTIIFLSLLVEIKTAGMGVGALFGLIAASVFFASQFMTGLVSLFEIALFLVGIIFVVIELLTPSIGLFAGIGVICVLYSFIMALGGDSTAIYLLVISIIASLILFGFIVKKLPSSKLWSKVVLKDMETSTAGYVSADDHQFLVGKSGVILTELRPSGTALIENKKIDVVSEGSYIEKGTNVKVVAVFGSRIVVRQLD</sequence>
<keyword evidence="3 5" id="KW-1133">Transmembrane helix</keyword>
<dbReference type="InterPro" id="IPR002810">
    <property type="entry name" value="NfeD-like_C"/>
</dbReference>
<evidence type="ECO:0000256" key="2">
    <source>
        <dbReference type="ARBA" id="ARBA00022692"/>
    </source>
</evidence>
<feature type="transmembrane region" description="Helical" evidence="5">
    <location>
        <begin position="105"/>
        <end position="124"/>
    </location>
</feature>
<comment type="subcellular location">
    <subcellularLocation>
        <location evidence="1">Membrane</location>
        <topology evidence="1">Multi-pass membrane protein</topology>
    </subcellularLocation>
</comment>
<evidence type="ECO:0000256" key="4">
    <source>
        <dbReference type="ARBA" id="ARBA00023136"/>
    </source>
</evidence>
<evidence type="ECO:0000256" key="5">
    <source>
        <dbReference type="SAM" id="Phobius"/>
    </source>
</evidence>
<accession>A0A9Y2ERZ4</accession>
<evidence type="ECO:0000256" key="1">
    <source>
        <dbReference type="ARBA" id="ARBA00004141"/>
    </source>
</evidence>
<reference evidence="8" key="1">
    <citation type="submission" date="2023-03" db="EMBL/GenBank/DDBJ databases">
        <title>Selenobaculum gbiensis gen. nov. sp. nov., a new bacterium isolated from the gut microbiota of IBD patient.</title>
        <authorList>
            <person name="Yeo S."/>
            <person name="Park H."/>
            <person name="Huh C.S."/>
        </authorList>
    </citation>
    <scope>NUCLEOTIDE SEQUENCE</scope>
    <source>
        <strain evidence="8">ICN-92133</strain>
    </source>
</reference>
<dbReference type="Pfam" id="PF24961">
    <property type="entry name" value="NfeD_membrane"/>
    <property type="match status" value="1"/>
</dbReference>
<dbReference type="Gene3D" id="2.40.50.140">
    <property type="entry name" value="Nucleic acid-binding proteins"/>
    <property type="match status" value="1"/>
</dbReference>
<proteinExistence type="predicted"/>
<dbReference type="Pfam" id="PF01957">
    <property type="entry name" value="NfeD"/>
    <property type="match status" value="1"/>
</dbReference>
<keyword evidence="9" id="KW-1185">Reference proteome</keyword>
<dbReference type="InterPro" id="IPR012340">
    <property type="entry name" value="NA-bd_OB-fold"/>
</dbReference>
<feature type="domain" description="NfeD integral membrane" evidence="7">
    <location>
        <begin position="11"/>
        <end position="124"/>
    </location>
</feature>
<feature type="domain" description="NfeD-like C-terminal" evidence="6">
    <location>
        <begin position="157"/>
        <end position="209"/>
    </location>
</feature>
<dbReference type="PANTHER" id="PTHR33507">
    <property type="entry name" value="INNER MEMBRANE PROTEIN YBBJ"/>
    <property type="match status" value="1"/>
</dbReference>
<protein>
    <submittedName>
        <fullName evidence="8">NfeD family protein</fullName>
    </submittedName>
</protein>
<keyword evidence="4 5" id="KW-0472">Membrane</keyword>
<dbReference type="EMBL" id="CP120678">
    <property type="protein sequence ID" value="WIW69766.1"/>
    <property type="molecule type" value="Genomic_DNA"/>
</dbReference>
<dbReference type="KEGG" id="sgbi:P3F81_07520"/>
<gene>
    <name evidence="8" type="ORF">P3F81_07520</name>
</gene>
<evidence type="ECO:0000313" key="9">
    <source>
        <dbReference type="Proteomes" id="UP001243623"/>
    </source>
</evidence>
<feature type="transmembrane region" description="Helical" evidence="5">
    <location>
        <begin position="80"/>
        <end position="99"/>
    </location>
</feature>
<keyword evidence="2 5" id="KW-0812">Transmembrane</keyword>
<feature type="transmembrane region" description="Helical" evidence="5">
    <location>
        <begin position="55"/>
        <end position="73"/>
    </location>
</feature>
<evidence type="ECO:0000259" key="7">
    <source>
        <dbReference type="Pfam" id="PF24961"/>
    </source>
</evidence>
<feature type="transmembrane region" description="Helical" evidence="5">
    <location>
        <begin position="6"/>
        <end position="25"/>
    </location>
</feature>
<evidence type="ECO:0000259" key="6">
    <source>
        <dbReference type="Pfam" id="PF01957"/>
    </source>
</evidence>
<dbReference type="Proteomes" id="UP001243623">
    <property type="component" value="Chromosome"/>
</dbReference>
<dbReference type="InterPro" id="IPR056739">
    <property type="entry name" value="NfeD_membrane"/>
</dbReference>
<feature type="transmembrane region" description="Helical" evidence="5">
    <location>
        <begin position="32"/>
        <end position="49"/>
    </location>
</feature>
<name>A0A9Y2ERZ4_9FIRM</name>
<dbReference type="RefSeq" id="WP_147669913.1">
    <property type="nucleotide sequence ID" value="NZ_CP120678.1"/>
</dbReference>
<evidence type="ECO:0000256" key="3">
    <source>
        <dbReference type="ARBA" id="ARBA00022989"/>
    </source>
</evidence>